<keyword evidence="1" id="KW-0732">Signal</keyword>
<accession>A0AAV5INJ0</accession>
<dbReference type="EMBL" id="BPVZ01000014">
    <property type="protein sequence ID" value="GKU99482.1"/>
    <property type="molecule type" value="Genomic_DNA"/>
</dbReference>
<gene>
    <name evidence="2" type="ORF">SLEP1_g12332</name>
</gene>
<organism evidence="2 3">
    <name type="scientific">Rubroshorea leprosula</name>
    <dbReference type="NCBI Taxonomy" id="152421"/>
    <lineage>
        <taxon>Eukaryota</taxon>
        <taxon>Viridiplantae</taxon>
        <taxon>Streptophyta</taxon>
        <taxon>Embryophyta</taxon>
        <taxon>Tracheophyta</taxon>
        <taxon>Spermatophyta</taxon>
        <taxon>Magnoliopsida</taxon>
        <taxon>eudicotyledons</taxon>
        <taxon>Gunneridae</taxon>
        <taxon>Pentapetalae</taxon>
        <taxon>rosids</taxon>
        <taxon>malvids</taxon>
        <taxon>Malvales</taxon>
        <taxon>Dipterocarpaceae</taxon>
        <taxon>Rubroshorea</taxon>
    </lineage>
</organism>
<proteinExistence type="predicted"/>
<dbReference type="Proteomes" id="UP001054252">
    <property type="component" value="Unassembled WGS sequence"/>
</dbReference>
<feature type="signal peptide" evidence="1">
    <location>
        <begin position="1"/>
        <end position="23"/>
    </location>
</feature>
<evidence type="ECO:0000313" key="2">
    <source>
        <dbReference type="EMBL" id="GKU99482.1"/>
    </source>
</evidence>
<dbReference type="AlphaFoldDB" id="A0AAV5INJ0"/>
<sequence>MAANLNKFLLFFSNWLFLGEVEWFPLIHCSITISSSGLGCFTEECSPTLICELFGLQWYIIQHQLRLD</sequence>
<evidence type="ECO:0000256" key="1">
    <source>
        <dbReference type="SAM" id="SignalP"/>
    </source>
</evidence>
<keyword evidence="3" id="KW-1185">Reference proteome</keyword>
<reference evidence="2 3" key="1">
    <citation type="journal article" date="2021" name="Commun. Biol.">
        <title>The genome of Shorea leprosula (Dipterocarpaceae) highlights the ecological relevance of drought in aseasonal tropical rainforests.</title>
        <authorList>
            <person name="Ng K.K.S."/>
            <person name="Kobayashi M.J."/>
            <person name="Fawcett J.A."/>
            <person name="Hatakeyama M."/>
            <person name="Paape T."/>
            <person name="Ng C.H."/>
            <person name="Ang C.C."/>
            <person name="Tnah L.H."/>
            <person name="Lee C.T."/>
            <person name="Nishiyama T."/>
            <person name="Sese J."/>
            <person name="O'Brien M.J."/>
            <person name="Copetti D."/>
            <person name="Mohd Noor M.I."/>
            <person name="Ong R.C."/>
            <person name="Putra M."/>
            <person name="Sireger I.Z."/>
            <person name="Indrioko S."/>
            <person name="Kosugi Y."/>
            <person name="Izuno A."/>
            <person name="Isagi Y."/>
            <person name="Lee S.L."/>
            <person name="Shimizu K.K."/>
        </authorList>
    </citation>
    <scope>NUCLEOTIDE SEQUENCE [LARGE SCALE GENOMIC DNA]</scope>
    <source>
        <strain evidence="2">214</strain>
    </source>
</reference>
<evidence type="ECO:0000313" key="3">
    <source>
        <dbReference type="Proteomes" id="UP001054252"/>
    </source>
</evidence>
<feature type="chain" id="PRO_5043786516" evidence="1">
    <location>
        <begin position="24"/>
        <end position="68"/>
    </location>
</feature>
<comment type="caution">
    <text evidence="2">The sequence shown here is derived from an EMBL/GenBank/DDBJ whole genome shotgun (WGS) entry which is preliminary data.</text>
</comment>
<name>A0AAV5INJ0_9ROSI</name>
<protein>
    <submittedName>
        <fullName evidence="2">Uncharacterized protein</fullName>
    </submittedName>
</protein>